<dbReference type="AlphaFoldDB" id="F6V5J5"/>
<keyword evidence="1" id="KW-0812">Transmembrane</keyword>
<accession>F6V5J5</accession>
<dbReference type="Ensembl" id="ENSCINT00000024590.2">
    <property type="protein sequence ID" value="ENSCINP00000024344.2"/>
    <property type="gene ID" value="ENSCING00000013217.2"/>
</dbReference>
<reference evidence="2" key="2">
    <citation type="journal article" date="2008" name="Genome Biol.">
        <title>Improved genome assembly and evidence-based global gene model set for the chordate Ciona intestinalis: new insight into intron and operon populations.</title>
        <authorList>
            <person name="Satou Y."/>
            <person name="Mineta K."/>
            <person name="Ogasawara M."/>
            <person name="Sasakura Y."/>
            <person name="Shoguchi E."/>
            <person name="Ueno K."/>
            <person name="Yamada L."/>
            <person name="Matsumoto J."/>
            <person name="Wasserscheid J."/>
            <person name="Dewar K."/>
            <person name="Wiley G.B."/>
            <person name="Macmil S.L."/>
            <person name="Roe B.A."/>
            <person name="Zeller R.W."/>
            <person name="Hastings K.E."/>
            <person name="Lemaire P."/>
            <person name="Lindquist E."/>
            <person name="Endo T."/>
            <person name="Hotta K."/>
            <person name="Inaba K."/>
        </authorList>
    </citation>
    <scope>NUCLEOTIDE SEQUENCE [LARGE SCALE GENOMIC DNA]</scope>
    <source>
        <strain evidence="2">wild type</strain>
    </source>
</reference>
<reference evidence="2" key="4">
    <citation type="submission" date="2025-09" db="UniProtKB">
        <authorList>
            <consortium name="Ensembl"/>
        </authorList>
    </citation>
    <scope>IDENTIFICATION</scope>
</reference>
<feature type="transmembrane region" description="Helical" evidence="1">
    <location>
        <begin position="50"/>
        <end position="73"/>
    </location>
</feature>
<keyword evidence="1" id="KW-1133">Transmembrane helix</keyword>
<sequence>MNLSTNGVVSTNVVSTTEHPQIINETITTTMLMTGLGTVVSKDQLLFKHLAAIISCSGVALIAILCTIAYLRVRAGRARKRRFYQLTTGLTNYQEAAKELTLPDNDTFVHGTGKIVNVSDTEEHEIKPILNTENNVNI</sequence>
<evidence type="ECO:0000256" key="1">
    <source>
        <dbReference type="SAM" id="Phobius"/>
    </source>
</evidence>
<reference evidence="2" key="3">
    <citation type="submission" date="2025-08" db="UniProtKB">
        <authorList>
            <consortium name="Ensembl"/>
        </authorList>
    </citation>
    <scope>IDENTIFICATION</scope>
</reference>
<organism evidence="2 3">
    <name type="scientific">Ciona intestinalis</name>
    <name type="common">Transparent sea squirt</name>
    <name type="synonym">Ascidia intestinalis</name>
    <dbReference type="NCBI Taxonomy" id="7719"/>
    <lineage>
        <taxon>Eukaryota</taxon>
        <taxon>Metazoa</taxon>
        <taxon>Chordata</taxon>
        <taxon>Tunicata</taxon>
        <taxon>Ascidiacea</taxon>
        <taxon>Phlebobranchia</taxon>
        <taxon>Cionidae</taxon>
        <taxon>Ciona</taxon>
    </lineage>
</organism>
<dbReference type="EMBL" id="EAAA01002688">
    <property type="status" value="NOT_ANNOTATED_CDS"/>
    <property type="molecule type" value="Genomic_DNA"/>
</dbReference>
<dbReference type="KEGG" id="cin:113474451"/>
<evidence type="ECO:0000313" key="2">
    <source>
        <dbReference type="Ensembl" id="ENSCINP00000024344.2"/>
    </source>
</evidence>
<name>F6V5J5_CIOIN</name>
<protein>
    <submittedName>
        <fullName evidence="2">Uncharacterized LOC113474451</fullName>
    </submittedName>
</protein>
<keyword evidence="1" id="KW-0472">Membrane</keyword>
<keyword evidence="3" id="KW-1185">Reference proteome</keyword>
<evidence type="ECO:0000313" key="3">
    <source>
        <dbReference type="Proteomes" id="UP000008144"/>
    </source>
</evidence>
<reference evidence="3" key="1">
    <citation type="journal article" date="2002" name="Science">
        <title>The draft genome of Ciona intestinalis: insights into chordate and vertebrate origins.</title>
        <authorList>
            <person name="Dehal P."/>
            <person name="Satou Y."/>
            <person name="Campbell R.K."/>
            <person name="Chapman J."/>
            <person name="Degnan B."/>
            <person name="De Tomaso A."/>
            <person name="Davidson B."/>
            <person name="Di Gregorio A."/>
            <person name="Gelpke M."/>
            <person name="Goodstein D.M."/>
            <person name="Harafuji N."/>
            <person name="Hastings K.E."/>
            <person name="Ho I."/>
            <person name="Hotta K."/>
            <person name="Huang W."/>
            <person name="Kawashima T."/>
            <person name="Lemaire P."/>
            <person name="Martinez D."/>
            <person name="Meinertzhagen I.A."/>
            <person name="Necula S."/>
            <person name="Nonaka M."/>
            <person name="Putnam N."/>
            <person name="Rash S."/>
            <person name="Saiga H."/>
            <person name="Satake M."/>
            <person name="Terry A."/>
            <person name="Yamada L."/>
            <person name="Wang H.G."/>
            <person name="Awazu S."/>
            <person name="Azumi K."/>
            <person name="Boore J."/>
            <person name="Branno M."/>
            <person name="Chin-Bow S."/>
            <person name="DeSantis R."/>
            <person name="Doyle S."/>
            <person name="Francino P."/>
            <person name="Keys D.N."/>
            <person name="Haga S."/>
            <person name="Hayashi H."/>
            <person name="Hino K."/>
            <person name="Imai K.S."/>
            <person name="Inaba K."/>
            <person name="Kano S."/>
            <person name="Kobayashi K."/>
            <person name="Kobayashi M."/>
            <person name="Lee B.I."/>
            <person name="Makabe K.W."/>
            <person name="Manohar C."/>
            <person name="Matassi G."/>
            <person name="Medina M."/>
            <person name="Mochizuki Y."/>
            <person name="Mount S."/>
            <person name="Morishita T."/>
            <person name="Miura S."/>
            <person name="Nakayama A."/>
            <person name="Nishizaka S."/>
            <person name="Nomoto H."/>
            <person name="Ohta F."/>
            <person name="Oishi K."/>
            <person name="Rigoutsos I."/>
            <person name="Sano M."/>
            <person name="Sasaki A."/>
            <person name="Sasakura Y."/>
            <person name="Shoguchi E."/>
            <person name="Shin-i T."/>
            <person name="Spagnuolo A."/>
            <person name="Stainier D."/>
            <person name="Suzuki M.M."/>
            <person name="Tassy O."/>
            <person name="Takatori N."/>
            <person name="Tokuoka M."/>
            <person name="Yagi K."/>
            <person name="Yoshizaki F."/>
            <person name="Wada S."/>
            <person name="Zhang C."/>
            <person name="Hyatt P.D."/>
            <person name="Larimer F."/>
            <person name="Detter C."/>
            <person name="Doggett N."/>
            <person name="Glavina T."/>
            <person name="Hawkins T."/>
            <person name="Richardson P."/>
            <person name="Lucas S."/>
            <person name="Kohara Y."/>
            <person name="Levine M."/>
            <person name="Satoh N."/>
            <person name="Rokhsar D.S."/>
        </authorList>
    </citation>
    <scope>NUCLEOTIDE SEQUENCE [LARGE SCALE GENOMIC DNA]</scope>
</reference>
<dbReference type="Proteomes" id="UP000008144">
    <property type="component" value="Chromosome 8"/>
</dbReference>
<dbReference type="InParanoid" id="F6V5J5"/>
<dbReference type="GeneID" id="113474451"/>
<gene>
    <name evidence="2" type="primary">LOC113474451</name>
</gene>
<dbReference type="GeneTree" id="ENSGT00530000068459"/>
<dbReference type="HOGENOM" id="CLU_1854501_0_0_1"/>
<proteinExistence type="predicted"/>
<dbReference type="RefSeq" id="XP_026691393.1">
    <property type="nucleotide sequence ID" value="XM_026835592.1"/>
</dbReference>